<dbReference type="Gene3D" id="2.130.10.10">
    <property type="entry name" value="YVTN repeat-like/Quinoprotein amine dehydrogenase"/>
    <property type="match status" value="3"/>
</dbReference>
<dbReference type="PROSITE" id="PS51832">
    <property type="entry name" value="HD_GYP"/>
    <property type="match status" value="1"/>
</dbReference>
<evidence type="ECO:0000256" key="1">
    <source>
        <dbReference type="SAM" id="Phobius"/>
    </source>
</evidence>
<organism evidence="4 5">
    <name type="scientific">Jutongia hominis</name>
    <dbReference type="NCBI Taxonomy" id="2763664"/>
    <lineage>
        <taxon>Bacteria</taxon>
        <taxon>Bacillati</taxon>
        <taxon>Bacillota</taxon>
        <taxon>Clostridia</taxon>
        <taxon>Lachnospirales</taxon>
        <taxon>Lachnospiraceae</taxon>
        <taxon>Jutongia</taxon>
    </lineage>
</organism>
<keyword evidence="1" id="KW-0472">Membrane</keyword>
<feature type="transmembrane region" description="Helical" evidence="1">
    <location>
        <begin position="155"/>
        <end position="173"/>
    </location>
</feature>
<dbReference type="PANTHER" id="PTHR43155">
    <property type="entry name" value="CYCLIC DI-GMP PHOSPHODIESTERASE PA4108-RELATED"/>
    <property type="match status" value="1"/>
</dbReference>
<dbReference type="Gene3D" id="1.10.1760.20">
    <property type="match status" value="1"/>
</dbReference>
<feature type="transmembrane region" description="Helical" evidence="1">
    <location>
        <begin position="939"/>
        <end position="961"/>
    </location>
</feature>
<evidence type="ECO:0000313" key="5">
    <source>
        <dbReference type="Proteomes" id="UP000637513"/>
    </source>
</evidence>
<proteinExistence type="predicted"/>
<feature type="transmembrane region" description="Helical" evidence="1">
    <location>
        <begin position="101"/>
        <end position="122"/>
    </location>
</feature>
<dbReference type="InterPro" id="IPR015943">
    <property type="entry name" value="WD40/YVTN_repeat-like_dom_sf"/>
</dbReference>
<dbReference type="InterPro" id="IPR011110">
    <property type="entry name" value="Reg_prop"/>
</dbReference>
<dbReference type="RefSeq" id="WP_249304887.1">
    <property type="nucleotide sequence ID" value="NZ_JACRSW010000030.1"/>
</dbReference>
<keyword evidence="1" id="KW-0812">Transmembrane</keyword>
<dbReference type="Pfam" id="PF07495">
    <property type="entry name" value="Y_Y_Y"/>
    <property type="match status" value="1"/>
</dbReference>
<dbReference type="PROSITE" id="PS51831">
    <property type="entry name" value="HD"/>
    <property type="match status" value="1"/>
</dbReference>
<dbReference type="InterPro" id="IPR006675">
    <property type="entry name" value="HDIG_dom"/>
</dbReference>
<evidence type="ECO:0000259" key="3">
    <source>
        <dbReference type="PROSITE" id="PS51832"/>
    </source>
</evidence>
<dbReference type="NCBIfam" id="TIGR00277">
    <property type="entry name" value="HDIG"/>
    <property type="match status" value="1"/>
</dbReference>
<dbReference type="SUPFAM" id="SSF109604">
    <property type="entry name" value="HD-domain/PDEase-like"/>
    <property type="match status" value="1"/>
</dbReference>
<feature type="transmembrane region" description="Helical" evidence="1">
    <location>
        <begin position="39"/>
        <end position="64"/>
    </location>
</feature>
<dbReference type="Gene3D" id="2.60.40.10">
    <property type="entry name" value="Immunoglobulins"/>
    <property type="match status" value="1"/>
</dbReference>
<dbReference type="EMBL" id="JACRSW010000030">
    <property type="protein sequence ID" value="MBC8557591.1"/>
    <property type="molecule type" value="Genomic_DNA"/>
</dbReference>
<keyword evidence="1" id="KW-1133">Transmembrane helix</keyword>
<dbReference type="InterPro" id="IPR013783">
    <property type="entry name" value="Ig-like_fold"/>
</dbReference>
<feature type="transmembrane region" description="Helical" evidence="1">
    <location>
        <begin position="193"/>
        <end position="212"/>
    </location>
</feature>
<dbReference type="Pfam" id="PF13487">
    <property type="entry name" value="HD_5"/>
    <property type="match status" value="1"/>
</dbReference>
<dbReference type="Proteomes" id="UP000637513">
    <property type="component" value="Unassembled WGS sequence"/>
</dbReference>
<dbReference type="InterPro" id="IPR003607">
    <property type="entry name" value="HD/PDEase_dom"/>
</dbReference>
<accession>A0ABR7MUW1</accession>
<feature type="transmembrane region" description="Helical" evidence="1">
    <location>
        <begin position="6"/>
        <end position="27"/>
    </location>
</feature>
<evidence type="ECO:0000259" key="2">
    <source>
        <dbReference type="PROSITE" id="PS51831"/>
    </source>
</evidence>
<name>A0ABR7MUW1_9FIRM</name>
<feature type="transmembrane region" description="Helical" evidence="1">
    <location>
        <begin position="70"/>
        <end position="89"/>
    </location>
</feature>
<dbReference type="SUPFAM" id="SSF50998">
    <property type="entry name" value="Quinoprotein alcohol dehydrogenase-like"/>
    <property type="match status" value="1"/>
</dbReference>
<dbReference type="CDD" id="cd00077">
    <property type="entry name" value="HDc"/>
    <property type="match status" value="1"/>
</dbReference>
<dbReference type="SMART" id="SM00471">
    <property type="entry name" value="HDc"/>
    <property type="match status" value="1"/>
</dbReference>
<dbReference type="Pfam" id="PF07494">
    <property type="entry name" value="Reg_prop"/>
    <property type="match status" value="2"/>
</dbReference>
<dbReference type="InterPro" id="IPR037522">
    <property type="entry name" value="HD_GYP_dom"/>
</dbReference>
<feature type="domain" description="HD" evidence="2">
    <location>
        <begin position="1004"/>
        <end position="1126"/>
    </location>
</feature>
<dbReference type="SUPFAM" id="SSF63829">
    <property type="entry name" value="Calcium-dependent phosphotriesterase"/>
    <property type="match status" value="1"/>
</dbReference>
<dbReference type="InterPro" id="IPR006674">
    <property type="entry name" value="HD_domain"/>
</dbReference>
<keyword evidence="5" id="KW-1185">Reference proteome</keyword>
<sequence>MQHRKSYEISIFVIGCILINCIGKWLAGALQLPLWMDSFGTVLAAYVLGPICGAFIGAAVNIIYGLHSSLSLVYALTNVALGILVGICARKGFFENLFRTLSLSFLVTMISVLVSAPLNYFFSNGMTGNVWGDGVVGFLELMGIQKVIRCIIGEFYVDFLDKVITLLLFFFILKAKVLRKKDGRRSHVRKKTWLGLLFFLLCMQAMLDGTSACAKQKSKYSADNRFNTYVRTIYNGENGLPGGKANDIAQTKDGVLWIGTYGGLYRYTGSNFRWVNEFESVKNVNCLYTDEAGRLWIGTNDSGVSICINGEISNVLDATEKLPADSVRCITENTDGNFYVGTTDALAIVSLSGGLSVTETISEIKYAKSLSTDAVGTVAAVTDEGCLYLLNGSKIVTKKEKSISGTAYTCCTFDDAGKLYLGTQENTIEVYRFENETLKKEKVISCRDMINIKSLQQSEDGYWFVCADNGTGYIDKEGIYHTINTNQFNSSIDHMLIDYQGNLWFTSSRLGLLRMCKSVFTEIYDEVGLPGDVVNSVTKWNGQFYFGTDNGLHIVDQKLTKKVDNSLTKKLEGVRIRCLKEDSRHHLWICTGGEGVWEIAGDRIYTYKEKDGMTGDKFRSIIELADGTMAAAGDFGISYIKNRKICATIKEKDGLTNPKVLCMLQKEDGTLLAGTDGNGIAVIQDTNVVGSIKKSDGLGSNVIMRIVKDSDNEGYFVITSNSICYITKAGKIRILKNFPYYNNFDLVEGNHGEVFVLSAAGIYVVDKKKLLHDKDTEYDLLDSTKGLRESLTPNAWNYVDDKDNLYLSGGSGVVYMNINAYSTTKSSYRMLLKSIKLDGETGQVERGEVFHIPRGVSRVEIIPEVINYSTNDPYVRVWLEGFDKKATIVQQSDLKNIVYTNLPTGNYTFHMAVYDNKKSKVIEESTYQIVKDKEIYDHWWFYLYFGIVFTSAIAYLTWLVVRTQIQKTLNIQKKELELTKRQLEMGNETILTIAKTVDAKDVNTSQHSFRVSEYASMIAQRLGYSDQAIEDLKKSALLHDIGKIAIPDRILNKDNKLTDEEYAVMKSHVVRGGEILKNFTLVDHVYEGALYHHERYDGKGYVQGLKGEKIPLNARIIGIADAFDAMTANRVYRKKLDMEFVLNEIKKGRGTQFDPMLVDIMLDLIEDGTIDVQKIYAP</sequence>
<feature type="domain" description="HD-GYP" evidence="3">
    <location>
        <begin position="982"/>
        <end position="1177"/>
    </location>
</feature>
<dbReference type="InterPro" id="IPR011047">
    <property type="entry name" value="Quinoprotein_ADH-like_sf"/>
</dbReference>
<protein>
    <submittedName>
        <fullName evidence="4">HD domain-containing protein</fullName>
    </submittedName>
</protein>
<gene>
    <name evidence="4" type="ORF">H8700_07700</name>
</gene>
<evidence type="ECO:0000313" key="4">
    <source>
        <dbReference type="EMBL" id="MBC8557591.1"/>
    </source>
</evidence>
<comment type="caution">
    <text evidence="4">The sequence shown here is derived from an EMBL/GenBank/DDBJ whole genome shotgun (WGS) entry which is preliminary data.</text>
</comment>
<dbReference type="InterPro" id="IPR011123">
    <property type="entry name" value="Y_Y_Y"/>
</dbReference>
<reference evidence="4 5" key="1">
    <citation type="submission" date="2020-08" db="EMBL/GenBank/DDBJ databases">
        <title>Genome public.</title>
        <authorList>
            <person name="Liu C."/>
            <person name="Sun Q."/>
        </authorList>
    </citation>
    <scope>NUCLEOTIDE SEQUENCE [LARGE SCALE GENOMIC DNA]</scope>
    <source>
        <strain evidence="4 5">BX3</strain>
    </source>
</reference>
<dbReference type="Gene3D" id="1.10.3210.10">
    <property type="entry name" value="Hypothetical protein af1432"/>
    <property type="match status" value="1"/>
</dbReference>